<keyword evidence="9" id="KW-1185">Reference proteome</keyword>
<keyword evidence="2" id="KW-0677">Repeat</keyword>
<sequence length="532" mass="59439">LHFYSQQCTPHCQLFFNPFTKGSAIQLDSSNCSALRKFSFCNGIIFTNRPVAMQEEVRFRITKTNDLLFGGLRLGCTIFDPSLIDPKALPKFVCPNLAEKPGFWGFGIHQEDVKEGTIISLWVNKKGQLWYRVNKKKGFVLTEGLPSKWPLWVMLDVYGSTCEVQLLVLACFMSPTSLAPLLVGGPSATLPPLSGTPSHSSCTSPPPCLLQDPFQDTPLRPCFRSPCFPPCPPPSPTPTPSLEKQQCTPHCQLFFNPSTKGSAIQLDSSNCSARRKFSFCNGIIFTNRPVGMQEEVRFRITKNNVLLCGGLRLGCTIFDPSLIDPKALPKFVCPNLAEKPGFWGFGIHQEDVKEGTIISLWVNKKGQFWYRVNKKEQYLLTKGLPNKWPLWFMLDLYGSTCEVQLLGKNLTVDQNLTLASSMSSFYSKTILEAKDNPRLLFSSPTGYSSPNESSSFADTMPSGTRAQCFGTPDAECIICFTRQVDTFFYGCGHLCTCYICAQECLSRNMNCPMCRKPIKEIIKTFCSSLDQQ</sequence>
<evidence type="ECO:0000313" key="8">
    <source>
        <dbReference type="Ensembl" id="ENSCMIP00000046973.1"/>
    </source>
</evidence>
<dbReference type="InterPro" id="IPR013083">
    <property type="entry name" value="Znf_RING/FYVE/PHD"/>
</dbReference>
<evidence type="ECO:0000256" key="4">
    <source>
        <dbReference type="ARBA" id="ARBA00022833"/>
    </source>
</evidence>
<protein>
    <recommendedName>
        <fullName evidence="10">Neuralized E3 ubiquitin protein ligase 1B</fullName>
    </recommendedName>
</protein>
<dbReference type="GO" id="GO:0008270">
    <property type="term" value="F:zinc ion binding"/>
    <property type="evidence" value="ECO:0007669"/>
    <property type="project" value="UniProtKB-KW"/>
</dbReference>
<dbReference type="Gene3D" id="2.60.120.920">
    <property type="match status" value="2"/>
</dbReference>
<keyword evidence="3 5" id="KW-0863">Zinc-finger</keyword>
<evidence type="ECO:0000313" key="9">
    <source>
        <dbReference type="Proteomes" id="UP000314986"/>
    </source>
</evidence>
<keyword evidence="1" id="KW-0479">Metal-binding</keyword>
<proteinExistence type="predicted"/>
<dbReference type="PROSITE" id="PS51065">
    <property type="entry name" value="NHR"/>
    <property type="match status" value="2"/>
</dbReference>
<organism evidence="8 9">
    <name type="scientific">Callorhinchus milii</name>
    <name type="common">Ghost shark</name>
    <dbReference type="NCBI Taxonomy" id="7868"/>
    <lineage>
        <taxon>Eukaryota</taxon>
        <taxon>Metazoa</taxon>
        <taxon>Chordata</taxon>
        <taxon>Craniata</taxon>
        <taxon>Vertebrata</taxon>
        <taxon>Chondrichthyes</taxon>
        <taxon>Holocephali</taxon>
        <taxon>Chimaeriformes</taxon>
        <taxon>Callorhinchidae</taxon>
        <taxon>Callorhinchus</taxon>
    </lineage>
</organism>
<dbReference type="AlphaFoldDB" id="A0A4W3K6H9"/>
<evidence type="ECO:0000256" key="5">
    <source>
        <dbReference type="PROSITE-ProRule" id="PRU00175"/>
    </source>
</evidence>
<evidence type="ECO:0000259" key="7">
    <source>
        <dbReference type="PROSITE" id="PS51065"/>
    </source>
</evidence>
<dbReference type="CDD" id="cd16647">
    <property type="entry name" value="mRING-HC-C3HC5_NEU1"/>
    <property type="match status" value="1"/>
</dbReference>
<dbReference type="PROSITE" id="PS50089">
    <property type="entry name" value="ZF_RING_2"/>
    <property type="match status" value="1"/>
</dbReference>
<dbReference type="Proteomes" id="UP000314986">
    <property type="component" value="Unassembled WGS sequence"/>
</dbReference>
<dbReference type="InterPro" id="IPR037962">
    <property type="entry name" value="Neuralized"/>
</dbReference>
<dbReference type="Pfam" id="PF07177">
    <property type="entry name" value="Neuralized"/>
    <property type="match status" value="2"/>
</dbReference>
<evidence type="ECO:0000259" key="6">
    <source>
        <dbReference type="PROSITE" id="PS50089"/>
    </source>
</evidence>
<reference evidence="9" key="2">
    <citation type="journal article" date="2007" name="PLoS Biol.">
        <title>Survey sequencing and comparative analysis of the elephant shark (Callorhinchus milii) genome.</title>
        <authorList>
            <person name="Venkatesh B."/>
            <person name="Kirkness E.F."/>
            <person name="Loh Y.H."/>
            <person name="Halpern A.L."/>
            <person name="Lee A.P."/>
            <person name="Johnson J."/>
            <person name="Dandona N."/>
            <person name="Viswanathan L.D."/>
            <person name="Tay A."/>
            <person name="Venter J.C."/>
            <person name="Strausberg R.L."/>
            <person name="Brenner S."/>
        </authorList>
    </citation>
    <scope>NUCLEOTIDE SEQUENCE [LARGE SCALE GENOMIC DNA]</scope>
</reference>
<keyword evidence="4" id="KW-0862">Zinc</keyword>
<dbReference type="InParanoid" id="A0A4W3K6H9"/>
<dbReference type="Gene3D" id="3.30.40.10">
    <property type="entry name" value="Zinc/RING finger domain, C3HC4 (zinc finger)"/>
    <property type="match status" value="1"/>
</dbReference>
<dbReference type="InterPro" id="IPR006573">
    <property type="entry name" value="NHR_dom"/>
</dbReference>
<dbReference type="PANTHER" id="PTHR12429:SF37">
    <property type="entry name" value="E3 UBIQUITIN-PROTEIN LIGASE NEURL3"/>
    <property type="match status" value="1"/>
</dbReference>
<feature type="domain" description="RING-type" evidence="6">
    <location>
        <begin position="476"/>
        <end position="515"/>
    </location>
</feature>
<dbReference type="Ensembl" id="ENSCMIT00000047638.1">
    <property type="protein sequence ID" value="ENSCMIP00000046973.1"/>
    <property type="gene ID" value="ENSCMIG00000019285.1"/>
</dbReference>
<dbReference type="GeneTree" id="ENSGT00940000166233"/>
<evidence type="ECO:0000256" key="1">
    <source>
        <dbReference type="ARBA" id="ARBA00022723"/>
    </source>
</evidence>
<reference evidence="8" key="4">
    <citation type="submission" date="2025-08" db="UniProtKB">
        <authorList>
            <consortium name="Ensembl"/>
        </authorList>
    </citation>
    <scope>IDENTIFICATION</scope>
</reference>
<dbReference type="InterPro" id="IPR043136">
    <property type="entry name" value="B30.2/SPRY_sf"/>
</dbReference>
<dbReference type="FunFam" id="2.60.120.920:FF:000005">
    <property type="entry name" value="Putative E3 ubiquitin-protein ligase NEURL1B"/>
    <property type="match status" value="2"/>
</dbReference>
<dbReference type="SMART" id="SM00588">
    <property type="entry name" value="NEUZ"/>
    <property type="match status" value="2"/>
</dbReference>
<evidence type="ECO:0008006" key="10">
    <source>
        <dbReference type="Google" id="ProtNLM"/>
    </source>
</evidence>
<evidence type="ECO:0000256" key="2">
    <source>
        <dbReference type="ARBA" id="ARBA00022737"/>
    </source>
</evidence>
<reference evidence="9" key="3">
    <citation type="journal article" date="2014" name="Nature">
        <title>Elephant shark genome provides unique insights into gnathostome evolution.</title>
        <authorList>
            <consortium name="International Elephant Shark Genome Sequencing Consortium"/>
            <person name="Venkatesh B."/>
            <person name="Lee A.P."/>
            <person name="Ravi V."/>
            <person name="Maurya A.K."/>
            <person name="Lian M.M."/>
            <person name="Swann J.B."/>
            <person name="Ohta Y."/>
            <person name="Flajnik M.F."/>
            <person name="Sutoh Y."/>
            <person name="Kasahara M."/>
            <person name="Hoon S."/>
            <person name="Gangu V."/>
            <person name="Roy S.W."/>
            <person name="Irimia M."/>
            <person name="Korzh V."/>
            <person name="Kondrychyn I."/>
            <person name="Lim Z.W."/>
            <person name="Tay B.H."/>
            <person name="Tohari S."/>
            <person name="Kong K.W."/>
            <person name="Ho S."/>
            <person name="Lorente-Galdos B."/>
            <person name="Quilez J."/>
            <person name="Marques-Bonet T."/>
            <person name="Raney B.J."/>
            <person name="Ingham P.W."/>
            <person name="Tay A."/>
            <person name="Hillier L.W."/>
            <person name="Minx P."/>
            <person name="Boehm T."/>
            <person name="Wilson R.K."/>
            <person name="Brenner S."/>
            <person name="Warren W.C."/>
        </authorList>
    </citation>
    <scope>NUCLEOTIDE SEQUENCE [LARGE SCALE GENOMIC DNA]</scope>
</reference>
<dbReference type="STRING" id="7868.ENSCMIP00000046973"/>
<dbReference type="GO" id="GO:0061630">
    <property type="term" value="F:ubiquitin protein ligase activity"/>
    <property type="evidence" value="ECO:0007669"/>
    <property type="project" value="TreeGrafter"/>
</dbReference>
<feature type="domain" description="NHR" evidence="7">
    <location>
        <begin position="252"/>
        <end position="408"/>
    </location>
</feature>
<accession>A0A4W3K6H9</accession>
<dbReference type="Pfam" id="PF13920">
    <property type="entry name" value="zf-C3HC4_3"/>
    <property type="match status" value="1"/>
</dbReference>
<evidence type="ECO:0000256" key="3">
    <source>
        <dbReference type="ARBA" id="ARBA00022771"/>
    </source>
</evidence>
<dbReference type="PANTHER" id="PTHR12429">
    <property type="entry name" value="NEURALIZED"/>
    <property type="match status" value="1"/>
</dbReference>
<name>A0A4W3K6H9_CALMI</name>
<reference evidence="9" key="1">
    <citation type="journal article" date="2006" name="Science">
        <title>Ancient noncoding elements conserved in the human genome.</title>
        <authorList>
            <person name="Venkatesh B."/>
            <person name="Kirkness E.F."/>
            <person name="Loh Y.H."/>
            <person name="Halpern A.L."/>
            <person name="Lee A.P."/>
            <person name="Johnson J."/>
            <person name="Dandona N."/>
            <person name="Viswanathan L.D."/>
            <person name="Tay A."/>
            <person name="Venter J.C."/>
            <person name="Strausberg R.L."/>
            <person name="Brenner S."/>
        </authorList>
    </citation>
    <scope>NUCLEOTIDE SEQUENCE [LARGE SCALE GENOMIC DNA]</scope>
</reference>
<reference evidence="8" key="5">
    <citation type="submission" date="2025-09" db="UniProtKB">
        <authorList>
            <consortium name="Ensembl"/>
        </authorList>
    </citation>
    <scope>IDENTIFICATION</scope>
</reference>
<dbReference type="SUPFAM" id="SSF57850">
    <property type="entry name" value="RING/U-box"/>
    <property type="match status" value="1"/>
</dbReference>
<feature type="domain" description="NHR" evidence="7">
    <location>
        <begin position="13"/>
        <end position="169"/>
    </location>
</feature>
<dbReference type="InterPro" id="IPR001841">
    <property type="entry name" value="Znf_RING"/>
</dbReference>